<dbReference type="InterPro" id="IPR035938">
    <property type="entry name" value="Hemerythrin-like_sf"/>
</dbReference>
<dbReference type="SUPFAM" id="SSF47188">
    <property type="entry name" value="Hemerythrin-like"/>
    <property type="match status" value="1"/>
</dbReference>
<evidence type="ECO:0000256" key="3">
    <source>
        <dbReference type="ARBA" id="ARBA00023004"/>
    </source>
</evidence>
<evidence type="ECO:0000313" key="6">
    <source>
        <dbReference type="EMBL" id="KAA6377522.1"/>
    </source>
</evidence>
<reference evidence="6 7" key="1">
    <citation type="submission" date="2019-03" db="EMBL/GenBank/DDBJ databases">
        <title>Single cell metagenomics reveals metabolic interactions within the superorganism composed of flagellate Streblomastix strix and complex community of Bacteroidetes bacteria on its surface.</title>
        <authorList>
            <person name="Treitli S.C."/>
            <person name="Kolisko M."/>
            <person name="Husnik F."/>
            <person name="Keeling P."/>
            <person name="Hampl V."/>
        </authorList>
    </citation>
    <scope>NUCLEOTIDE SEQUENCE [LARGE SCALE GENOMIC DNA]</scope>
    <source>
        <strain evidence="6">ST1C</strain>
    </source>
</reference>
<comment type="caution">
    <text evidence="6">The sequence shown here is derived from an EMBL/GenBank/DDBJ whole genome shotgun (WGS) entry which is preliminary data.</text>
</comment>
<dbReference type="Gene3D" id="1.20.120.50">
    <property type="entry name" value="Hemerythrin-like"/>
    <property type="match status" value="1"/>
</dbReference>
<evidence type="ECO:0000256" key="5">
    <source>
        <dbReference type="SAM" id="Phobius"/>
    </source>
</evidence>
<keyword evidence="3" id="KW-0408">Iron</keyword>
<keyword evidence="2" id="KW-0479">Metal-binding</keyword>
<dbReference type="EMBL" id="SNRW01009752">
    <property type="protein sequence ID" value="KAA6377522.1"/>
    <property type="molecule type" value="Genomic_DNA"/>
</dbReference>
<feature type="transmembrane region" description="Helical" evidence="5">
    <location>
        <begin position="59"/>
        <end position="83"/>
    </location>
</feature>
<keyword evidence="5" id="KW-0472">Membrane</keyword>
<accession>A0A5J4V589</accession>
<feature type="compositionally biased region" description="Polar residues" evidence="4">
    <location>
        <begin position="283"/>
        <end position="296"/>
    </location>
</feature>
<evidence type="ECO:0000313" key="7">
    <source>
        <dbReference type="Proteomes" id="UP000324800"/>
    </source>
</evidence>
<evidence type="ECO:0000256" key="4">
    <source>
        <dbReference type="SAM" id="MobiDB-lite"/>
    </source>
</evidence>
<dbReference type="AlphaFoldDB" id="A0A5J4V589"/>
<feature type="region of interest" description="Disordered" evidence="4">
    <location>
        <begin position="258"/>
        <end position="313"/>
    </location>
</feature>
<sequence>MRLYVMQLLESPIGKITEKTNEIRFVISAIRYDLREGMDVLTTKITDSGVSTVNISDKLMMIITIACCLIIVGDVLFNIFPYVDHMQGLSARSQKLIELLPVDENEKEMQMMPSMRTNYGKMDQMREHILDSGQDLIDAIKQHVERQQLVQAFQQIINITYHTFQEEEKEMDSKNYETEKKDAHKEQHLLLRQRLTSLGDHLRGVKGQSEAVKSVVKKILSKLFSKHFIDDDVAFAEEILEKIKKENLSKKENIIKQKRRDSIQVKHEDKKIPSLKGGHKQQQKGSDPKSGQQSSNKHIDSNENDNGEEKDGQ</sequence>
<proteinExistence type="inferred from homology"/>
<protein>
    <submittedName>
        <fullName evidence="6">Uncharacterized protein</fullName>
    </submittedName>
</protein>
<name>A0A5J4V589_9EUKA</name>
<keyword evidence="5" id="KW-0812">Transmembrane</keyword>
<dbReference type="GO" id="GO:0046872">
    <property type="term" value="F:metal ion binding"/>
    <property type="evidence" value="ECO:0007669"/>
    <property type="project" value="UniProtKB-KW"/>
</dbReference>
<evidence type="ECO:0000256" key="1">
    <source>
        <dbReference type="ARBA" id="ARBA00010587"/>
    </source>
</evidence>
<comment type="similarity">
    <text evidence="1">Belongs to the hemerythrin family.</text>
</comment>
<organism evidence="6 7">
    <name type="scientific">Streblomastix strix</name>
    <dbReference type="NCBI Taxonomy" id="222440"/>
    <lineage>
        <taxon>Eukaryota</taxon>
        <taxon>Metamonada</taxon>
        <taxon>Preaxostyla</taxon>
        <taxon>Oxymonadida</taxon>
        <taxon>Streblomastigidae</taxon>
        <taxon>Streblomastix</taxon>
    </lineage>
</organism>
<feature type="compositionally biased region" description="Basic and acidic residues" evidence="4">
    <location>
        <begin position="297"/>
        <end position="313"/>
    </location>
</feature>
<dbReference type="Proteomes" id="UP000324800">
    <property type="component" value="Unassembled WGS sequence"/>
</dbReference>
<gene>
    <name evidence="6" type="ORF">EZS28_026952</name>
</gene>
<keyword evidence="5" id="KW-1133">Transmembrane helix</keyword>
<evidence type="ECO:0000256" key="2">
    <source>
        <dbReference type="ARBA" id="ARBA00022723"/>
    </source>
</evidence>
<feature type="compositionally biased region" description="Basic and acidic residues" evidence="4">
    <location>
        <begin position="258"/>
        <end position="272"/>
    </location>
</feature>